<proteinExistence type="predicted"/>
<protein>
    <submittedName>
        <fullName evidence="1">Uncharacterized protein</fullName>
    </submittedName>
</protein>
<comment type="caution">
    <text evidence="1">The sequence shown here is derived from an EMBL/GenBank/DDBJ whole genome shotgun (WGS) entry which is preliminary data.</text>
</comment>
<evidence type="ECO:0000313" key="2">
    <source>
        <dbReference type="Proteomes" id="UP000237481"/>
    </source>
</evidence>
<keyword evidence="2" id="KW-1185">Reference proteome</keyword>
<gene>
    <name evidence="1" type="ORF">TPAR_08538</name>
</gene>
<evidence type="ECO:0000313" key="1">
    <source>
        <dbReference type="EMBL" id="POR31250.1"/>
    </source>
</evidence>
<dbReference type="AlphaFoldDB" id="A0A2S4KM28"/>
<dbReference type="Proteomes" id="UP000237481">
    <property type="component" value="Unassembled WGS sequence"/>
</dbReference>
<sequence>MYRSCENGLTGGHLCRSTTVYNISRLLPFTQAWLNLRTSEIGSCTWNLAPAHHKQQHTEPGHTGGCLVFISSTAS</sequence>
<reference evidence="1 2" key="1">
    <citation type="submission" date="2018-01" db="EMBL/GenBank/DDBJ databases">
        <title>Harnessing the power of phylogenomics to disentangle the directionality and signatures of interkingdom host jumping in the parasitic fungal genus Tolypocladium.</title>
        <authorList>
            <person name="Quandt C.A."/>
            <person name="Patterson W."/>
            <person name="Spatafora J.W."/>
        </authorList>
    </citation>
    <scope>NUCLEOTIDE SEQUENCE [LARGE SCALE GENOMIC DNA]</scope>
    <source>
        <strain evidence="1 2">NRBC 100945</strain>
    </source>
</reference>
<accession>A0A2S4KM28</accession>
<organism evidence="1 2">
    <name type="scientific">Tolypocladium paradoxum</name>
    <dbReference type="NCBI Taxonomy" id="94208"/>
    <lineage>
        <taxon>Eukaryota</taxon>
        <taxon>Fungi</taxon>
        <taxon>Dikarya</taxon>
        <taxon>Ascomycota</taxon>
        <taxon>Pezizomycotina</taxon>
        <taxon>Sordariomycetes</taxon>
        <taxon>Hypocreomycetidae</taxon>
        <taxon>Hypocreales</taxon>
        <taxon>Ophiocordycipitaceae</taxon>
        <taxon>Tolypocladium</taxon>
    </lineage>
</organism>
<dbReference type="EMBL" id="PKSG01001062">
    <property type="protein sequence ID" value="POR31250.1"/>
    <property type="molecule type" value="Genomic_DNA"/>
</dbReference>
<name>A0A2S4KM28_9HYPO</name>